<organism evidence="1 3">
    <name type="scientific">Sulfodiicoccus acidiphilus</name>
    <dbReference type="NCBI Taxonomy" id="1670455"/>
    <lineage>
        <taxon>Archaea</taxon>
        <taxon>Thermoproteota</taxon>
        <taxon>Thermoprotei</taxon>
        <taxon>Sulfolobales</taxon>
        <taxon>Sulfolobaceae</taxon>
        <taxon>Sulfodiicoccus</taxon>
    </lineage>
</organism>
<gene>
    <name evidence="2" type="ORF">GCM10007116_08490</name>
    <name evidence="1" type="ORF">HS1genome_1847</name>
</gene>
<dbReference type="Proteomes" id="UP000616143">
    <property type="component" value="Unassembled WGS sequence"/>
</dbReference>
<dbReference type="Proteomes" id="UP000276741">
    <property type="component" value="Chromosome"/>
</dbReference>
<name>A0A348B5K6_9CREN</name>
<dbReference type="AlphaFoldDB" id="A0A348B5K6"/>
<reference evidence="2" key="4">
    <citation type="submission" date="2020-09" db="EMBL/GenBank/DDBJ databases">
        <authorList>
            <person name="Sun Q."/>
            <person name="Ohkuma M."/>
        </authorList>
    </citation>
    <scope>NUCLEOTIDE SEQUENCE</scope>
    <source>
        <strain evidence="2">JCM 31740</strain>
    </source>
</reference>
<evidence type="ECO:0000313" key="1">
    <source>
        <dbReference type="EMBL" id="BBD73458.1"/>
    </source>
</evidence>
<evidence type="ECO:0000313" key="3">
    <source>
        <dbReference type="Proteomes" id="UP000276741"/>
    </source>
</evidence>
<protein>
    <submittedName>
        <fullName evidence="1">Uncharacterized protein</fullName>
    </submittedName>
</protein>
<reference evidence="1" key="3">
    <citation type="journal article" date="2019" name="BMC Res. Notes">
        <title>Complete genome sequence of the Sulfodiicoccus acidiphilus strain HS-1T, the first crenarchaeon that lacks polB3, isolated from an acidic hot spring in Ohwaku-dani, Hakone, Japan.</title>
        <authorList>
            <person name="Sakai H.D."/>
            <person name="Kurosawa N."/>
        </authorList>
    </citation>
    <scope>NUCLEOTIDE SEQUENCE</scope>
    <source>
        <strain evidence="1">HS-1</strain>
    </source>
</reference>
<proteinExistence type="predicted"/>
<evidence type="ECO:0000313" key="2">
    <source>
        <dbReference type="EMBL" id="GGT92964.1"/>
    </source>
</evidence>
<dbReference type="EMBL" id="BMQS01000006">
    <property type="protein sequence ID" value="GGT92964.1"/>
    <property type="molecule type" value="Genomic_DNA"/>
</dbReference>
<reference evidence="3" key="2">
    <citation type="submission" date="2018-04" db="EMBL/GenBank/DDBJ databases">
        <title>Complete genome sequence of Sulfodiicoccus acidiphilus strain HS-1.</title>
        <authorList>
            <person name="Sakai H.D."/>
            <person name="Kurosawa N."/>
        </authorList>
    </citation>
    <scope>NUCLEOTIDE SEQUENCE [LARGE SCALE GENOMIC DNA]</scope>
    <source>
        <strain evidence="3">HS-1</strain>
    </source>
</reference>
<sequence length="137" mass="15371">MRKMSQVERKAYTVERVEPTTVKFRAEEENVTLRLFAVPVALFSSKSSFTPLVSVVIAVDTDKPRMGEMCDPTKFGSHRAVSPMGLEVQEGWTVLSSNDVEVRLRVEVTNLNVYPELRDGIGNPCVNVSWILLTNVK</sequence>
<reference evidence="2" key="1">
    <citation type="journal article" date="2014" name="Int. J. Syst. Evol. Microbiol.">
        <title>Complete genome sequence of Corynebacterium casei LMG S-19264T (=DSM 44701T), isolated from a smear-ripened cheese.</title>
        <authorList>
            <consortium name="US DOE Joint Genome Institute (JGI-PGF)"/>
            <person name="Walter F."/>
            <person name="Albersmeier A."/>
            <person name="Kalinowski J."/>
            <person name="Ruckert C."/>
        </authorList>
    </citation>
    <scope>NUCLEOTIDE SEQUENCE</scope>
    <source>
        <strain evidence="2">JCM 31740</strain>
    </source>
</reference>
<dbReference type="KEGG" id="sacd:HS1genome_1847"/>
<dbReference type="EMBL" id="AP018553">
    <property type="protein sequence ID" value="BBD73458.1"/>
    <property type="molecule type" value="Genomic_DNA"/>
</dbReference>
<keyword evidence="3" id="KW-1185">Reference proteome</keyword>
<accession>A0A348B5K6</accession>